<dbReference type="RefSeq" id="WP_163891439.1">
    <property type="nucleotide sequence ID" value="NZ_JAAFYS010000002.1"/>
</dbReference>
<accession>A0A6B2JHE0</accession>
<comment type="caution">
    <text evidence="1">The sequence shown here is derived from an EMBL/GenBank/DDBJ whole genome shotgun (WGS) entry which is preliminary data.</text>
</comment>
<organism evidence="1 2">
    <name type="scientific">Pseudoroseicyclus tamaricis</name>
    <dbReference type="NCBI Taxonomy" id="2705421"/>
    <lineage>
        <taxon>Bacteria</taxon>
        <taxon>Pseudomonadati</taxon>
        <taxon>Pseudomonadota</taxon>
        <taxon>Alphaproteobacteria</taxon>
        <taxon>Rhodobacterales</taxon>
        <taxon>Paracoccaceae</taxon>
        <taxon>Pseudoroseicyclus</taxon>
    </lineage>
</organism>
<evidence type="ECO:0000313" key="2">
    <source>
        <dbReference type="Proteomes" id="UP000474757"/>
    </source>
</evidence>
<protein>
    <recommendedName>
        <fullName evidence="3">Antibiotic biosynthesis monooxygenase</fullName>
    </recommendedName>
</protein>
<dbReference type="EMBL" id="JAAGAB010000002">
    <property type="protein sequence ID" value="NDV00701.1"/>
    <property type="molecule type" value="Genomic_DNA"/>
</dbReference>
<evidence type="ECO:0008006" key="3">
    <source>
        <dbReference type="Google" id="ProtNLM"/>
    </source>
</evidence>
<reference evidence="1 2" key="1">
    <citation type="submission" date="2020-02" db="EMBL/GenBank/DDBJ databases">
        <title>Pseudoroseicyclus tamarix, sp. nov., isolated from offshore sediment of a Tamarix chinensis forest.</title>
        <authorList>
            <person name="Gai Y."/>
        </authorList>
    </citation>
    <scope>NUCLEOTIDE SEQUENCE [LARGE SCALE GENOMIC DNA]</scope>
    <source>
        <strain evidence="1 2">CLL3-39</strain>
    </source>
</reference>
<keyword evidence="2" id="KW-1185">Reference proteome</keyword>
<evidence type="ECO:0000313" key="1">
    <source>
        <dbReference type="EMBL" id="NDV00701.1"/>
    </source>
</evidence>
<sequence length="103" mass="11800">MARMTRVNRFTVPIETRERFVEHLRTIRDTLHECPAAYNVRLMEAADGELALIYEHVGPDGAAECARFLDSRHVPEERHAVMLTMKVHMQVRSYRHIGGSSPG</sequence>
<proteinExistence type="predicted"/>
<name>A0A6B2JHE0_9RHOB</name>
<dbReference type="AlphaFoldDB" id="A0A6B2JHE0"/>
<dbReference type="Proteomes" id="UP000474757">
    <property type="component" value="Unassembled WGS sequence"/>
</dbReference>
<gene>
    <name evidence="1" type="ORF">GZA08_06930</name>
</gene>